<evidence type="ECO:0000256" key="3">
    <source>
        <dbReference type="ARBA" id="ARBA00022989"/>
    </source>
</evidence>
<evidence type="ECO:0000256" key="4">
    <source>
        <dbReference type="ARBA" id="ARBA00023136"/>
    </source>
</evidence>
<comment type="caution">
    <text evidence="6">The sequence shown here is derived from an EMBL/GenBank/DDBJ whole genome shotgun (WGS) entry which is preliminary data.</text>
</comment>
<dbReference type="AlphaFoldDB" id="A0A7X0Y446"/>
<keyword evidence="2 5" id="KW-0812">Transmembrane</keyword>
<feature type="transmembrane region" description="Helical" evidence="5">
    <location>
        <begin position="12"/>
        <end position="30"/>
    </location>
</feature>
<feature type="transmembrane region" description="Helical" evidence="5">
    <location>
        <begin position="451"/>
        <end position="471"/>
    </location>
</feature>
<dbReference type="GO" id="GO:0016020">
    <property type="term" value="C:membrane"/>
    <property type="evidence" value="ECO:0007669"/>
    <property type="project" value="UniProtKB-SubCell"/>
</dbReference>
<feature type="transmembrane region" description="Helical" evidence="5">
    <location>
        <begin position="126"/>
        <end position="146"/>
    </location>
</feature>
<evidence type="ECO:0000256" key="2">
    <source>
        <dbReference type="ARBA" id="ARBA00022692"/>
    </source>
</evidence>
<feature type="transmembrane region" description="Helical" evidence="5">
    <location>
        <begin position="94"/>
        <end position="120"/>
    </location>
</feature>
<proteinExistence type="predicted"/>
<reference evidence="6 7" key="1">
    <citation type="submission" date="2020-03" db="EMBL/GenBank/DDBJ databases">
        <title>Soil Listeria distribution.</title>
        <authorList>
            <person name="Liao J."/>
            <person name="Wiedmann M."/>
        </authorList>
    </citation>
    <scope>NUCLEOTIDE SEQUENCE [LARGE SCALE GENOMIC DNA]</scope>
    <source>
        <strain evidence="6 7">FSL L7-0741</strain>
    </source>
</reference>
<gene>
    <name evidence="6" type="ORF">HCA69_09115</name>
</gene>
<feature type="transmembrane region" description="Helical" evidence="5">
    <location>
        <begin position="153"/>
        <end position="172"/>
    </location>
</feature>
<name>A0A7X0Y446_9LIST</name>
<evidence type="ECO:0000256" key="5">
    <source>
        <dbReference type="SAM" id="Phobius"/>
    </source>
</evidence>
<dbReference type="PANTHER" id="PTHR43424:SF1">
    <property type="entry name" value="LOCUS PUTATIVE PROTEIN 1-RELATED"/>
    <property type="match status" value="1"/>
</dbReference>
<feature type="transmembrane region" description="Helical" evidence="5">
    <location>
        <begin position="394"/>
        <end position="412"/>
    </location>
</feature>
<accession>A0A7X0Y446</accession>
<feature type="transmembrane region" description="Helical" evidence="5">
    <location>
        <begin position="178"/>
        <end position="200"/>
    </location>
</feature>
<feature type="transmembrane region" description="Helical" evidence="5">
    <location>
        <begin position="301"/>
        <end position="325"/>
    </location>
</feature>
<evidence type="ECO:0000313" key="6">
    <source>
        <dbReference type="EMBL" id="MBC1936523.1"/>
    </source>
</evidence>
<sequence length="497" mass="56633">MSKQKINYIFMMLYQFFMVITPLLTTPYVVRVLGPEKIGEDAYANSFVQMFLVFVMLGIASYGKKVIASVDSQFQAESDRNDTKAHKKALKSEFGGVFGIQFIAMVTMLLLYLLLVTLFFEGSSVFYTYGFMIIAYGFDISWYFIARGELRKIMVRTILIRMVTISSIFLFVKSEEDLWLYVFMNCFLLLLGQVYIWFFLIRELGGFSVQKASLKKHLRPILILAVIPVSTMVYISVNRVVLGAVQGEVEVGYYNQAYKLYTIGLLFVQALSAVLMPRLVHYYEVGDREQFRSMLTFFFRYICASVLPVCLGVVAVSDALIHVFLGIDFMPVVPVIIVLILSLFLAAMSDLFGTQIMVIRGQNKAYAYSGIIGSAMSFGFNLYIVTVLASEGTALSFLVGNLVIVSIQIYFIRDLLHVKQMILIMMPYVTYSFIMMACIFAVPYVYSGPAFYTLVIQCFVGIGSYIALLLMRNDEILYYIIRSFRKKPSKDKRMEET</sequence>
<dbReference type="RefSeq" id="WP_185526114.1">
    <property type="nucleotide sequence ID" value="NZ_JAARWN010000007.1"/>
</dbReference>
<feature type="transmembrane region" description="Helical" evidence="5">
    <location>
        <begin position="365"/>
        <end position="388"/>
    </location>
</feature>
<dbReference type="Proteomes" id="UP000535908">
    <property type="component" value="Unassembled WGS sequence"/>
</dbReference>
<dbReference type="EMBL" id="JAARWN010000007">
    <property type="protein sequence ID" value="MBC1936523.1"/>
    <property type="molecule type" value="Genomic_DNA"/>
</dbReference>
<dbReference type="PANTHER" id="PTHR43424">
    <property type="entry name" value="LOCUS PUTATIVE PROTEIN 1-RELATED"/>
    <property type="match status" value="1"/>
</dbReference>
<dbReference type="InterPro" id="IPR002797">
    <property type="entry name" value="Polysacc_synth"/>
</dbReference>
<feature type="transmembrane region" description="Helical" evidence="5">
    <location>
        <begin position="221"/>
        <end position="241"/>
    </location>
</feature>
<keyword evidence="3 5" id="KW-1133">Transmembrane helix</keyword>
<organism evidence="6 7">
    <name type="scientific">Listeria grandensis</name>
    <dbReference type="NCBI Taxonomy" id="1494963"/>
    <lineage>
        <taxon>Bacteria</taxon>
        <taxon>Bacillati</taxon>
        <taxon>Bacillota</taxon>
        <taxon>Bacilli</taxon>
        <taxon>Bacillales</taxon>
        <taxon>Listeriaceae</taxon>
        <taxon>Listeria</taxon>
    </lineage>
</organism>
<feature type="transmembrane region" description="Helical" evidence="5">
    <location>
        <begin position="42"/>
        <end position="63"/>
    </location>
</feature>
<feature type="transmembrane region" description="Helical" evidence="5">
    <location>
        <begin position="261"/>
        <end position="280"/>
    </location>
</feature>
<keyword evidence="4 5" id="KW-0472">Membrane</keyword>
<evidence type="ECO:0000256" key="1">
    <source>
        <dbReference type="ARBA" id="ARBA00004141"/>
    </source>
</evidence>
<feature type="transmembrane region" description="Helical" evidence="5">
    <location>
        <begin position="424"/>
        <end position="445"/>
    </location>
</feature>
<protein>
    <submittedName>
        <fullName evidence="6">Oligosaccharide flippase family protein</fullName>
    </submittedName>
</protein>
<feature type="transmembrane region" description="Helical" evidence="5">
    <location>
        <begin position="331"/>
        <end position="353"/>
    </location>
</feature>
<evidence type="ECO:0000313" key="7">
    <source>
        <dbReference type="Proteomes" id="UP000535908"/>
    </source>
</evidence>
<comment type="subcellular location">
    <subcellularLocation>
        <location evidence="1">Membrane</location>
        <topology evidence="1">Multi-pass membrane protein</topology>
    </subcellularLocation>
</comment>
<dbReference type="Pfam" id="PF01943">
    <property type="entry name" value="Polysacc_synt"/>
    <property type="match status" value="1"/>
</dbReference>
<dbReference type="InterPro" id="IPR052556">
    <property type="entry name" value="PolySynth_Transporter"/>
</dbReference>